<proteinExistence type="inferred from homology"/>
<reference evidence="7 8" key="1">
    <citation type="submission" date="2020-09" db="EMBL/GenBank/DDBJ databases">
        <authorList>
            <person name="Ashkenazy H."/>
        </authorList>
    </citation>
    <scope>NUCLEOTIDE SEQUENCE [LARGE SCALE GENOMIC DNA]</scope>
    <source>
        <strain evidence="8">cv. Cdm-0</strain>
    </source>
</reference>
<dbReference type="PANTHER" id="PTHR31118">
    <property type="entry name" value="CYCLASE-LIKE PROTEIN 2"/>
    <property type="match status" value="1"/>
</dbReference>
<dbReference type="Proteomes" id="UP000516314">
    <property type="component" value="Chromosome 4"/>
</dbReference>
<dbReference type="AlphaFoldDB" id="A0A7G2F8C4"/>
<dbReference type="GO" id="GO:0019441">
    <property type="term" value="P:L-tryptophan catabolic process to kynurenine"/>
    <property type="evidence" value="ECO:0007669"/>
    <property type="project" value="InterPro"/>
</dbReference>
<dbReference type="GO" id="GO:0048367">
    <property type="term" value="P:shoot system development"/>
    <property type="evidence" value="ECO:0007669"/>
    <property type="project" value="InterPro"/>
</dbReference>
<name>A0A7G2F8C4_ARATH</name>
<dbReference type="GO" id="GO:0048364">
    <property type="term" value="P:root development"/>
    <property type="evidence" value="ECO:0007669"/>
    <property type="project" value="InterPro"/>
</dbReference>
<keyword evidence="5" id="KW-0732">Signal</keyword>
<evidence type="ECO:0000313" key="8">
    <source>
        <dbReference type="Proteomes" id="UP000516314"/>
    </source>
</evidence>
<accession>A0A7G2F8C4</accession>
<evidence type="ECO:0000256" key="1">
    <source>
        <dbReference type="ARBA" id="ARBA00004498"/>
    </source>
</evidence>
<keyword evidence="3" id="KW-0964">Secreted</keyword>
<dbReference type="Pfam" id="PF03087">
    <property type="entry name" value="BPS1"/>
    <property type="match status" value="1"/>
</dbReference>
<dbReference type="InterPro" id="IPR037175">
    <property type="entry name" value="KFase_sf"/>
</dbReference>
<feature type="region of interest" description="Disordered" evidence="6">
    <location>
        <begin position="1"/>
        <end position="23"/>
    </location>
</feature>
<comment type="subcellular location">
    <subcellularLocation>
        <location evidence="1">Secreted</location>
        <location evidence="1">Extracellular space</location>
        <location evidence="1">Extracellular matrix</location>
    </subcellularLocation>
</comment>
<evidence type="ECO:0000256" key="5">
    <source>
        <dbReference type="ARBA" id="ARBA00022729"/>
    </source>
</evidence>
<evidence type="ECO:0000313" key="7">
    <source>
        <dbReference type="EMBL" id="CAD5330005.1"/>
    </source>
</evidence>
<sequence>MAVSFHVRSSSYPSRQHPQAAHVDEQLTRLRSSGTASSSSICQRLSNLQDLHDSLEKMIRLSVTNQALSQDQIEKLLDGSIKILDLCNISKDGLSQMKESLKEIQSIVRRKRGDLSAEVKKYLASRKFLKKSFEKVLKSLKTSQNKNDALAVFGEAETVTIALFESLFSFMSGSKACGKWSLVSKMMSQSKGTCEAEANEFTRVDMEFQSEKSLQMEDVQNLEICIQDLEDGIGDLTMAVPPLFFLLTLLSLPSLLISAGASNAYPSIPGTAPIDGGFTDELKPIRREVYGNGKIYDISHRYTPEMPSWDSSEGIGRFLWLAASMKNGSLANNSEMKIPTHTGTHVDSPGHVYDKYYDAGFDVDSLDLQVLNGLALLVDVPKDKNITAEVMKSLHIPKGVSRVLFRTLNTDRRLMFKKEFDTSYVGFMKDGAQWLVDNTDIKLVGIDYLSVAAYDDLIPSHLVFLKDRETILVEGLKLDGVKAGLYSVHCLPLRLVGAEGSPIRCILID</sequence>
<dbReference type="SUPFAM" id="SSF102198">
    <property type="entry name" value="Putative cyclase"/>
    <property type="match status" value="1"/>
</dbReference>
<dbReference type="GO" id="GO:0004061">
    <property type="term" value="F:arylformamidase activity"/>
    <property type="evidence" value="ECO:0007669"/>
    <property type="project" value="InterPro"/>
</dbReference>
<organism evidence="7 8">
    <name type="scientific">Arabidopsis thaliana</name>
    <name type="common">Mouse-ear cress</name>
    <dbReference type="NCBI Taxonomy" id="3702"/>
    <lineage>
        <taxon>Eukaryota</taxon>
        <taxon>Viridiplantae</taxon>
        <taxon>Streptophyta</taxon>
        <taxon>Embryophyta</taxon>
        <taxon>Tracheophyta</taxon>
        <taxon>Spermatophyta</taxon>
        <taxon>Magnoliopsida</taxon>
        <taxon>eudicotyledons</taxon>
        <taxon>Gunneridae</taxon>
        <taxon>Pentapetalae</taxon>
        <taxon>rosids</taxon>
        <taxon>malvids</taxon>
        <taxon>Brassicales</taxon>
        <taxon>Brassicaceae</taxon>
        <taxon>Camelineae</taxon>
        <taxon>Arabidopsis</taxon>
    </lineage>
</organism>
<evidence type="ECO:0000256" key="3">
    <source>
        <dbReference type="ARBA" id="ARBA00022525"/>
    </source>
</evidence>
<dbReference type="InterPro" id="IPR007325">
    <property type="entry name" value="KFase/CYL"/>
</dbReference>
<evidence type="ECO:0000256" key="4">
    <source>
        <dbReference type="ARBA" id="ARBA00022530"/>
    </source>
</evidence>
<evidence type="ECO:0000256" key="6">
    <source>
        <dbReference type="SAM" id="MobiDB-lite"/>
    </source>
</evidence>
<evidence type="ECO:0000256" key="2">
    <source>
        <dbReference type="ARBA" id="ARBA00007865"/>
    </source>
</evidence>
<keyword evidence="4" id="KW-0272">Extracellular matrix</keyword>
<comment type="similarity">
    <text evidence="2">Belongs to the Cyclase 1 superfamily.</text>
</comment>
<dbReference type="EMBL" id="LR881469">
    <property type="protein sequence ID" value="CAD5330005.1"/>
    <property type="molecule type" value="Genomic_DNA"/>
</dbReference>
<dbReference type="InterPro" id="IPR004320">
    <property type="entry name" value="BPS1_pln"/>
</dbReference>
<dbReference type="Pfam" id="PF04199">
    <property type="entry name" value="Cyclase"/>
    <property type="match status" value="1"/>
</dbReference>
<dbReference type="Gene3D" id="3.50.30.50">
    <property type="entry name" value="Putative cyclase"/>
    <property type="match status" value="1"/>
</dbReference>
<gene>
    <name evidence="7" type="ORF">AT9943_LOCUS17564</name>
</gene>
<dbReference type="PANTHER" id="PTHR31118:SF12">
    <property type="entry name" value="CYCLASE-LIKE PROTEIN 2"/>
    <property type="match status" value="1"/>
</dbReference>
<protein>
    <submittedName>
        <fullName evidence="7">(thale cress) hypothetical protein</fullName>
    </submittedName>
</protein>
<dbReference type="FunFam" id="3.50.30.50:FF:000002">
    <property type="entry name" value="Kynurenine formamidase"/>
    <property type="match status" value="1"/>
</dbReference>
<feature type="compositionally biased region" description="Polar residues" evidence="6">
    <location>
        <begin position="7"/>
        <end position="17"/>
    </location>
</feature>